<protein>
    <submittedName>
        <fullName evidence="1">Uncharacterized protein</fullName>
    </submittedName>
</protein>
<dbReference type="AlphaFoldDB" id="A0A382SCM2"/>
<dbReference type="EMBL" id="UINC01127886">
    <property type="protein sequence ID" value="SVD07302.1"/>
    <property type="molecule type" value="Genomic_DNA"/>
</dbReference>
<sequence>MVTTELFPDIVGQSNAKRVLDFFCRGYEKTSRIPHLMFVAP</sequence>
<feature type="non-terminal residue" evidence="1">
    <location>
        <position position="41"/>
    </location>
</feature>
<gene>
    <name evidence="1" type="ORF">METZ01_LOCUS360156</name>
</gene>
<proteinExistence type="predicted"/>
<organism evidence="1">
    <name type="scientific">marine metagenome</name>
    <dbReference type="NCBI Taxonomy" id="408172"/>
    <lineage>
        <taxon>unclassified sequences</taxon>
        <taxon>metagenomes</taxon>
        <taxon>ecological metagenomes</taxon>
    </lineage>
</organism>
<evidence type="ECO:0000313" key="1">
    <source>
        <dbReference type="EMBL" id="SVD07302.1"/>
    </source>
</evidence>
<reference evidence="1" key="1">
    <citation type="submission" date="2018-05" db="EMBL/GenBank/DDBJ databases">
        <authorList>
            <person name="Lanie J.A."/>
            <person name="Ng W.-L."/>
            <person name="Kazmierczak K.M."/>
            <person name="Andrzejewski T.M."/>
            <person name="Davidsen T.M."/>
            <person name="Wayne K.J."/>
            <person name="Tettelin H."/>
            <person name="Glass J.I."/>
            <person name="Rusch D."/>
            <person name="Podicherti R."/>
            <person name="Tsui H.-C.T."/>
            <person name="Winkler M.E."/>
        </authorList>
    </citation>
    <scope>NUCLEOTIDE SEQUENCE</scope>
</reference>
<accession>A0A382SCM2</accession>
<name>A0A382SCM2_9ZZZZ</name>